<dbReference type="Proteomes" id="UP001333110">
    <property type="component" value="Unassembled WGS sequence"/>
</dbReference>
<proteinExistence type="predicted"/>
<dbReference type="PRINTS" id="PR01345">
    <property type="entry name" value="CERVTRCPTASE"/>
</dbReference>
<comment type="caution">
    <text evidence="2">The sequence shown here is derived from an EMBL/GenBank/DDBJ whole genome shotgun (WGS) entry which is preliminary data.</text>
</comment>
<dbReference type="InterPro" id="IPR000477">
    <property type="entry name" value="RT_dom"/>
</dbReference>
<name>A0AAN7S440_MYCAM</name>
<feature type="domain" description="Reverse transcriptase" evidence="1">
    <location>
        <begin position="12"/>
        <end position="211"/>
    </location>
</feature>
<protein>
    <recommendedName>
        <fullName evidence="1">Reverse transcriptase domain-containing protein</fullName>
    </recommendedName>
</protein>
<evidence type="ECO:0000313" key="3">
    <source>
        <dbReference type="Proteomes" id="UP001333110"/>
    </source>
</evidence>
<dbReference type="PANTHER" id="PTHR33332">
    <property type="entry name" value="REVERSE TRANSCRIPTASE DOMAIN-CONTAINING PROTEIN"/>
    <property type="match status" value="1"/>
</dbReference>
<accession>A0AAN7S440</accession>
<dbReference type="AlphaFoldDB" id="A0AAN7S440"/>
<reference evidence="2 3" key="1">
    <citation type="journal article" date="2023" name="J. Hered.">
        <title>Chromosome-level genome of the wood stork (Mycteria americana) provides insight into avian chromosome evolution.</title>
        <authorList>
            <person name="Flamio R. Jr."/>
            <person name="Ramstad K.M."/>
        </authorList>
    </citation>
    <scope>NUCLEOTIDE SEQUENCE [LARGE SCALE GENOMIC DNA]</scope>
    <source>
        <strain evidence="2">JAX WOST 10</strain>
    </source>
</reference>
<dbReference type="EMBL" id="JAUNZN010000002">
    <property type="protein sequence ID" value="KAK4827810.1"/>
    <property type="molecule type" value="Genomic_DNA"/>
</dbReference>
<evidence type="ECO:0000259" key="1">
    <source>
        <dbReference type="Pfam" id="PF00078"/>
    </source>
</evidence>
<dbReference type="Pfam" id="PF00078">
    <property type="entry name" value="RVT_1"/>
    <property type="match status" value="1"/>
</dbReference>
<sequence>MSTFNKLLYYNRPVSLTSVPGKIMVKVILGVIEKHLRDSAVTGHSQHRFMRGKSCLTNLISFYDKATHLVDQGKPVDAFLFYFIKAFDTVSHTILLDKMSSIQLDKSIIWWVNNWLTGQTQRVIVHGVTSGWRPITRLNFRAMLFNVVINDLDAEVDCTLNTKLGGALDSLKSREALQRDLDRLESWAITNHMKFNKSKCRILHLGQGSLGYTHKLGVERLESSPTERDLDVWVDGKLNMSQQCVLAAKRANHVLGCIKHSIARRLREVIVPLYSAMVRPHLEY</sequence>
<gene>
    <name evidence="2" type="ORF">QYF61_021802</name>
</gene>
<keyword evidence="3" id="KW-1185">Reference proteome</keyword>
<organism evidence="2 3">
    <name type="scientific">Mycteria americana</name>
    <name type="common">Wood stork</name>
    <dbReference type="NCBI Taxonomy" id="33587"/>
    <lineage>
        <taxon>Eukaryota</taxon>
        <taxon>Metazoa</taxon>
        <taxon>Chordata</taxon>
        <taxon>Craniata</taxon>
        <taxon>Vertebrata</taxon>
        <taxon>Euteleostomi</taxon>
        <taxon>Archelosauria</taxon>
        <taxon>Archosauria</taxon>
        <taxon>Dinosauria</taxon>
        <taxon>Saurischia</taxon>
        <taxon>Theropoda</taxon>
        <taxon>Coelurosauria</taxon>
        <taxon>Aves</taxon>
        <taxon>Neognathae</taxon>
        <taxon>Neoaves</taxon>
        <taxon>Aequornithes</taxon>
        <taxon>Ciconiiformes</taxon>
        <taxon>Ciconiidae</taxon>
        <taxon>Mycteria</taxon>
    </lineage>
</organism>
<evidence type="ECO:0000313" key="2">
    <source>
        <dbReference type="EMBL" id="KAK4827810.1"/>
    </source>
</evidence>